<name>A0A157S9U6_9BORD</name>
<dbReference type="Pfam" id="PF05853">
    <property type="entry name" value="BKACE"/>
    <property type="match status" value="1"/>
</dbReference>
<dbReference type="GO" id="GO:0046872">
    <property type="term" value="F:metal ion binding"/>
    <property type="evidence" value="ECO:0007669"/>
    <property type="project" value="UniProtKB-KW"/>
</dbReference>
<evidence type="ECO:0000256" key="2">
    <source>
        <dbReference type="ARBA" id="ARBA00022679"/>
    </source>
</evidence>
<keyword evidence="6" id="KW-1185">Reference proteome</keyword>
<dbReference type="STRING" id="123899.SAMEA3906487_00641"/>
<evidence type="ECO:0000313" key="5">
    <source>
        <dbReference type="EMBL" id="SAI67210.1"/>
    </source>
</evidence>
<dbReference type="Gene3D" id="3.20.20.70">
    <property type="entry name" value="Aldolase class I"/>
    <property type="match status" value="1"/>
</dbReference>
<dbReference type="InterPro" id="IPR013785">
    <property type="entry name" value="Aldolase_TIM"/>
</dbReference>
<dbReference type="PATRIC" id="fig|123899.6.peg.615"/>
<evidence type="ECO:0000256" key="1">
    <source>
        <dbReference type="ARBA" id="ARBA00001947"/>
    </source>
</evidence>
<evidence type="ECO:0000256" key="4">
    <source>
        <dbReference type="ARBA" id="ARBA00022833"/>
    </source>
</evidence>
<dbReference type="PANTHER" id="PTHR37418">
    <property type="entry name" value="3-KETO-5-AMINOHEXANOATE CLEAVAGE ENZYME-RELATED"/>
    <property type="match status" value="1"/>
</dbReference>
<keyword evidence="2" id="KW-0808">Transferase</keyword>
<protein>
    <submittedName>
        <fullName evidence="5">Uncharacterized conserved protein</fullName>
    </submittedName>
</protein>
<dbReference type="Proteomes" id="UP000076825">
    <property type="component" value="Chromosome 1"/>
</dbReference>
<dbReference type="InterPro" id="IPR008567">
    <property type="entry name" value="BKACE"/>
</dbReference>
<dbReference type="AlphaFoldDB" id="A0A157S9U6"/>
<evidence type="ECO:0000313" key="6">
    <source>
        <dbReference type="Proteomes" id="UP000076825"/>
    </source>
</evidence>
<reference evidence="5 6" key="1">
    <citation type="submission" date="2016-04" db="EMBL/GenBank/DDBJ databases">
        <authorList>
            <consortium name="Pathogen Informatics"/>
        </authorList>
    </citation>
    <scope>NUCLEOTIDE SEQUENCE [LARGE SCALE GENOMIC DNA]</scope>
    <source>
        <strain evidence="5 6">H044680328</strain>
    </source>
</reference>
<dbReference type="KEGG" id="btrm:SAMEA390648700641"/>
<keyword evidence="3" id="KW-0479">Metal-binding</keyword>
<accession>A0A157S9U6</accession>
<dbReference type="GO" id="GO:0043720">
    <property type="term" value="F:3-keto-5-aminohexanoate cleavage activity"/>
    <property type="evidence" value="ECO:0007669"/>
    <property type="project" value="InterPro"/>
</dbReference>
<dbReference type="PANTHER" id="PTHR37418:SF2">
    <property type="entry name" value="3-KETO-5-AMINOHEXANOATE CLEAVAGE ENZYME"/>
    <property type="match status" value="1"/>
</dbReference>
<gene>
    <name evidence="5" type="ORF">SAMEA3906487_00641</name>
</gene>
<evidence type="ECO:0000256" key="3">
    <source>
        <dbReference type="ARBA" id="ARBA00022723"/>
    </source>
</evidence>
<dbReference type="eggNOG" id="COG3246">
    <property type="taxonomic scope" value="Bacteria"/>
</dbReference>
<dbReference type="EMBL" id="LT546645">
    <property type="protein sequence ID" value="SAI67210.1"/>
    <property type="molecule type" value="Genomic_DNA"/>
</dbReference>
<proteinExistence type="predicted"/>
<organism evidence="5 6">
    <name type="scientific">Bordetella trematum</name>
    <dbReference type="NCBI Taxonomy" id="123899"/>
    <lineage>
        <taxon>Bacteria</taxon>
        <taxon>Pseudomonadati</taxon>
        <taxon>Pseudomonadota</taxon>
        <taxon>Betaproteobacteria</taxon>
        <taxon>Burkholderiales</taxon>
        <taxon>Alcaligenaceae</taxon>
        <taxon>Bordetella</taxon>
    </lineage>
</organism>
<comment type="cofactor">
    <cofactor evidence="1">
        <name>Zn(2+)</name>
        <dbReference type="ChEBI" id="CHEBI:29105"/>
    </cofactor>
</comment>
<keyword evidence="4" id="KW-0862">Zinc</keyword>
<sequence>MNAAQDKTLILSVAPNGARKTAADHPRLPVTPDELAYCARQSLRAGAAMIHMHVRDDAGRHSLDVTRYQAATEAVRRAVGQELVIQITTEAVGMYSPAQQIDVVKALRPEAASVALREVLPDESHLPAAAGFFAWMHEHGTVAQYILYDRADVETYLRLRREGVIAPSRHWVLFVLGRYTPGQVSSPQDLLPFLDAWRQADPQAGLPPWSMCAFGRREADCASAAALLGGHARIGFENNMAMPDGSAAYDNAALLQAVRDPLARLGYRIGDAQALRAMTA</sequence>